<dbReference type="Proteomes" id="UP000177515">
    <property type="component" value="Chromosome 2"/>
</dbReference>
<dbReference type="Gene3D" id="3.40.470.10">
    <property type="entry name" value="Uracil-DNA glycosylase-like domain"/>
    <property type="match status" value="1"/>
</dbReference>
<sequence length="226" mass="25103">MTLTPDDAPRTLRHPEAIASRRAMLAEPHIAPLALYVQGLRAKHPTWEFQDFDPLDGGIHADMLFLLEKPGPMTSPNGKKRGSGFISRNNDDPTAEAVFDFMKEAGIPRKRAVLWNVIPGWNETIKFNGAEVRRGIEELRDLLPLLPKVRTVVLVGGQARRALPLLRTVRPDLRICTSAHPGRQVLRFNPDQWHAIPEQWKDAGLVQEEAWAEPAGGNGQPNASGV</sequence>
<gene>
    <name evidence="1" type="ORF">BKK80_22180</name>
</gene>
<evidence type="ECO:0000313" key="2">
    <source>
        <dbReference type="Proteomes" id="UP000177515"/>
    </source>
</evidence>
<proteinExistence type="predicted"/>
<dbReference type="CDD" id="cd10035">
    <property type="entry name" value="UDG_like"/>
    <property type="match status" value="1"/>
</dbReference>
<dbReference type="EMBL" id="CP017755">
    <property type="protein sequence ID" value="AOZ08646.1"/>
    <property type="molecule type" value="Genomic_DNA"/>
</dbReference>
<reference evidence="1 2" key="1">
    <citation type="submission" date="2016-10" db="EMBL/GenBank/DDBJ databases">
        <title>Complete genome sequences of three Cupriavidus strains isolated from various Malaysian environments.</title>
        <authorList>
            <person name="Abdullah A.A.-A."/>
            <person name="Shafie N.A.H."/>
            <person name="Lau N.S."/>
        </authorList>
    </citation>
    <scope>NUCLEOTIDE SEQUENCE [LARGE SCALE GENOMIC DNA]</scope>
    <source>
        <strain evidence="1 2">USMAA1020</strain>
    </source>
</reference>
<keyword evidence="2" id="KW-1185">Reference proteome</keyword>
<accession>A0ABM6FAI0</accession>
<dbReference type="InterPro" id="IPR036895">
    <property type="entry name" value="Uracil-DNA_glycosylase-like_sf"/>
</dbReference>
<dbReference type="SUPFAM" id="SSF52141">
    <property type="entry name" value="Uracil-DNA glycosylase-like"/>
    <property type="match status" value="1"/>
</dbReference>
<name>A0ABM6FAI0_9BURK</name>
<protein>
    <submittedName>
        <fullName evidence="1">Uracil-DNA glycosylase</fullName>
    </submittedName>
</protein>
<organism evidence="1 2">
    <name type="scientific">Cupriavidus malaysiensis</name>
    <dbReference type="NCBI Taxonomy" id="367825"/>
    <lineage>
        <taxon>Bacteria</taxon>
        <taxon>Pseudomonadati</taxon>
        <taxon>Pseudomonadota</taxon>
        <taxon>Betaproteobacteria</taxon>
        <taxon>Burkholderiales</taxon>
        <taxon>Burkholderiaceae</taxon>
        <taxon>Cupriavidus</taxon>
    </lineage>
</organism>
<evidence type="ECO:0000313" key="1">
    <source>
        <dbReference type="EMBL" id="AOZ08646.1"/>
    </source>
</evidence>